<proteinExistence type="predicted"/>
<dbReference type="Proteomes" id="UP001148018">
    <property type="component" value="Unassembled WGS sequence"/>
</dbReference>
<protein>
    <submittedName>
        <fullName evidence="1">Uncharacterized protein</fullName>
    </submittedName>
</protein>
<evidence type="ECO:0000313" key="1">
    <source>
        <dbReference type="EMBL" id="KAJ3609751.1"/>
    </source>
</evidence>
<dbReference type="EMBL" id="JANIIK010000039">
    <property type="protein sequence ID" value="KAJ3609751.1"/>
    <property type="molecule type" value="Genomic_DNA"/>
</dbReference>
<accession>A0A9Q0EPZ4</accession>
<gene>
    <name evidence="1" type="ORF">NHX12_024262</name>
</gene>
<keyword evidence="2" id="KW-1185">Reference proteome</keyword>
<evidence type="ECO:0000313" key="2">
    <source>
        <dbReference type="Proteomes" id="UP001148018"/>
    </source>
</evidence>
<dbReference type="AlphaFoldDB" id="A0A9Q0EPZ4"/>
<reference evidence="1" key="1">
    <citation type="submission" date="2022-07" db="EMBL/GenBank/DDBJ databases">
        <title>Chromosome-level genome of Muraenolepis orangiensis.</title>
        <authorList>
            <person name="Kim J."/>
        </authorList>
    </citation>
    <scope>NUCLEOTIDE SEQUENCE</scope>
    <source>
        <strain evidence="1">KU_S4_2022</strain>
        <tissue evidence="1">Muscle</tissue>
    </source>
</reference>
<name>A0A9Q0EPZ4_9TELE</name>
<organism evidence="1 2">
    <name type="scientific">Muraenolepis orangiensis</name>
    <name type="common">Patagonian moray cod</name>
    <dbReference type="NCBI Taxonomy" id="630683"/>
    <lineage>
        <taxon>Eukaryota</taxon>
        <taxon>Metazoa</taxon>
        <taxon>Chordata</taxon>
        <taxon>Craniata</taxon>
        <taxon>Vertebrata</taxon>
        <taxon>Euteleostomi</taxon>
        <taxon>Actinopterygii</taxon>
        <taxon>Neopterygii</taxon>
        <taxon>Teleostei</taxon>
        <taxon>Neoteleostei</taxon>
        <taxon>Acanthomorphata</taxon>
        <taxon>Zeiogadaria</taxon>
        <taxon>Gadariae</taxon>
        <taxon>Gadiformes</taxon>
        <taxon>Muraenolepidoidei</taxon>
        <taxon>Muraenolepididae</taxon>
        <taxon>Muraenolepis</taxon>
    </lineage>
</organism>
<sequence length="107" mass="12024">MLCVAVAALSNSSVSFLRLSAARVNIQSVFFSFPPSFSVTSDHMSNRRGESRCQVEVETWNLRPRSRTTCKAAEEEARRRASGDTGIVARERFCDPGVGPELWRWSR</sequence>
<comment type="caution">
    <text evidence="1">The sequence shown here is derived from an EMBL/GenBank/DDBJ whole genome shotgun (WGS) entry which is preliminary data.</text>
</comment>